<reference evidence="2" key="1">
    <citation type="journal article" date="2018" name="BMC Genomics">
        <title>Genomic insights into host adaptation between the wheat stripe rust pathogen (Puccinia striiformis f. sp. tritici) and the barley stripe rust pathogen (Puccinia striiformis f. sp. hordei).</title>
        <authorList>
            <person name="Xia C."/>
            <person name="Wang M."/>
            <person name="Yin C."/>
            <person name="Cornejo O.E."/>
            <person name="Hulbert S.H."/>
            <person name="Chen X."/>
        </authorList>
    </citation>
    <scope>NUCLEOTIDE SEQUENCE [LARGE SCALE GENOMIC DNA]</scope>
    <source>
        <strain evidence="2">93-210</strain>
    </source>
</reference>
<accession>A0ACC0DQM3</accession>
<gene>
    <name evidence="1" type="ORF">MJO28_016721</name>
</gene>
<dbReference type="EMBL" id="CM045882">
    <property type="protein sequence ID" value="KAI7935850.1"/>
    <property type="molecule type" value="Genomic_DNA"/>
</dbReference>
<sequence length="387" mass="42757">VAVKVPLALSSRQSGKFVALSTTSLTSGPVISSLEANLSSCSKMGPNCHTSVSLRGASSSLRKPGAALTKPIITLSALLILCGHLVTVNAMSERFRPVALWGAERSRYAPKDSIETENSFSFSRQRSASVKCPPPRSPGERAESTQPTERSPKRNLPMRKLLQSFSLRLGSGRPKYETLGKPGFPNYIAVFQQAKRERQQRLAEIDRSSKEIKGIQSPRDIIKLSAEKRKSKMAVLQGLCIKRNWSSQKDADVFPDEIVLIYLLSKVEPKEYKKTAEPAVLDMALVCISGIYNESLDKSNDDLKSAAETAFNLIYQDHPKLPRQSITDYHTIDDHARTLSLSPPKKSSDNPESASNLINQDHPEFPRQSIMSHEAIDDRTQTVSLTP</sequence>
<reference evidence="2" key="2">
    <citation type="journal article" date="2018" name="Mol. Plant Microbe Interact.">
        <title>Genome sequence resources for the wheat stripe rust pathogen (Puccinia striiformis f. sp. tritici) and the barley stripe rust pathogen (Puccinia striiformis f. sp. hordei).</title>
        <authorList>
            <person name="Xia C."/>
            <person name="Wang M."/>
            <person name="Yin C."/>
            <person name="Cornejo O.E."/>
            <person name="Hulbert S.H."/>
            <person name="Chen X."/>
        </authorList>
    </citation>
    <scope>NUCLEOTIDE SEQUENCE [LARGE SCALE GENOMIC DNA]</scope>
    <source>
        <strain evidence="2">93-210</strain>
    </source>
</reference>
<protein>
    <submittedName>
        <fullName evidence="1">Uncharacterized protein</fullName>
    </submittedName>
</protein>
<reference evidence="1 2" key="3">
    <citation type="journal article" date="2022" name="Microbiol. Spectr.">
        <title>Folding features and dynamics of 3D genome architecture in plant fungal pathogens.</title>
        <authorList>
            <person name="Xia C."/>
        </authorList>
    </citation>
    <scope>NUCLEOTIDE SEQUENCE [LARGE SCALE GENOMIC DNA]</scope>
    <source>
        <strain evidence="1 2">93-210</strain>
    </source>
</reference>
<proteinExistence type="predicted"/>
<keyword evidence="2" id="KW-1185">Reference proteome</keyword>
<evidence type="ECO:0000313" key="2">
    <source>
        <dbReference type="Proteomes" id="UP001060170"/>
    </source>
</evidence>
<feature type="non-terminal residue" evidence="1">
    <location>
        <position position="1"/>
    </location>
</feature>
<organism evidence="1 2">
    <name type="scientific">Puccinia striiformis f. sp. tritici</name>
    <dbReference type="NCBI Taxonomy" id="168172"/>
    <lineage>
        <taxon>Eukaryota</taxon>
        <taxon>Fungi</taxon>
        <taxon>Dikarya</taxon>
        <taxon>Basidiomycota</taxon>
        <taxon>Pucciniomycotina</taxon>
        <taxon>Pucciniomycetes</taxon>
        <taxon>Pucciniales</taxon>
        <taxon>Pucciniaceae</taxon>
        <taxon>Puccinia</taxon>
    </lineage>
</organism>
<comment type="caution">
    <text evidence="1">The sequence shown here is derived from an EMBL/GenBank/DDBJ whole genome shotgun (WGS) entry which is preliminary data.</text>
</comment>
<name>A0ACC0DQM3_9BASI</name>
<dbReference type="Proteomes" id="UP001060170">
    <property type="component" value="Chromosome 18"/>
</dbReference>
<evidence type="ECO:0000313" key="1">
    <source>
        <dbReference type="EMBL" id="KAI7935850.1"/>
    </source>
</evidence>